<dbReference type="Gene3D" id="3.30.70.270">
    <property type="match status" value="1"/>
</dbReference>
<dbReference type="Pfam" id="PF00990">
    <property type="entry name" value="GGDEF"/>
    <property type="match status" value="1"/>
</dbReference>
<dbReference type="SUPFAM" id="SSF55073">
    <property type="entry name" value="Nucleotide cyclase"/>
    <property type="match status" value="1"/>
</dbReference>
<feature type="domain" description="GGDEF" evidence="2">
    <location>
        <begin position="168"/>
        <end position="275"/>
    </location>
</feature>
<feature type="transmembrane region" description="Helical" evidence="1">
    <location>
        <begin position="31"/>
        <end position="53"/>
    </location>
</feature>
<organism evidence="3 4">
    <name type="scientific">Arenicella chitinivorans</name>
    <dbReference type="NCBI Taxonomy" id="1329800"/>
    <lineage>
        <taxon>Bacteria</taxon>
        <taxon>Pseudomonadati</taxon>
        <taxon>Pseudomonadota</taxon>
        <taxon>Gammaproteobacteria</taxon>
        <taxon>Arenicellales</taxon>
        <taxon>Arenicellaceae</taxon>
        <taxon>Arenicella</taxon>
    </lineage>
</organism>
<keyword evidence="1" id="KW-0812">Transmembrane</keyword>
<dbReference type="EMBL" id="BMXA01000006">
    <property type="protein sequence ID" value="GHA17572.1"/>
    <property type="molecule type" value="Genomic_DNA"/>
</dbReference>
<dbReference type="Proteomes" id="UP000614811">
    <property type="component" value="Unassembled WGS sequence"/>
</dbReference>
<dbReference type="AlphaFoldDB" id="A0A918S1K1"/>
<reference evidence="3" key="1">
    <citation type="journal article" date="2014" name="Int. J. Syst. Evol. Microbiol.">
        <title>Complete genome sequence of Corynebacterium casei LMG S-19264T (=DSM 44701T), isolated from a smear-ripened cheese.</title>
        <authorList>
            <consortium name="US DOE Joint Genome Institute (JGI-PGF)"/>
            <person name="Walter F."/>
            <person name="Albersmeier A."/>
            <person name="Kalinowski J."/>
            <person name="Ruckert C."/>
        </authorList>
    </citation>
    <scope>NUCLEOTIDE SEQUENCE</scope>
    <source>
        <strain evidence="3">KCTC 12711</strain>
    </source>
</reference>
<dbReference type="InterPro" id="IPR029787">
    <property type="entry name" value="Nucleotide_cyclase"/>
</dbReference>
<keyword evidence="4" id="KW-1185">Reference proteome</keyword>
<evidence type="ECO:0000313" key="4">
    <source>
        <dbReference type="Proteomes" id="UP000614811"/>
    </source>
</evidence>
<evidence type="ECO:0000256" key="1">
    <source>
        <dbReference type="SAM" id="Phobius"/>
    </source>
</evidence>
<sequence>MPLTGELRPINVAVAQFDTTVTMRNYLSLHLIKLSAFIASSIAPVILFIYQYPWKSGTEINPLDILGEGALVFVFGLWIAVILLSRPRGIVTNTLFWGLLFLYLAAVWDLLDEFFLIDHYYLTMKVLESMPSLVGVLVLSGGLYLWKQEQDYFNASRIKHEKDFRDHASHDVFTGINNAQYMEDFLTYTVTSSHHTASGSIFIFDVVMMDRERDSIMPPQVMIDLVNVTGMSIRSNDLICRYSGQRFVVYFDQLSHKEALTLANGIQQSIEALTYFASDDRAVRFRVDGAVYEVADLVEKNQTCEPLLRHMIRVHNSALT</sequence>
<feature type="transmembrane region" description="Helical" evidence="1">
    <location>
        <begin position="65"/>
        <end position="84"/>
    </location>
</feature>
<evidence type="ECO:0000259" key="2">
    <source>
        <dbReference type="Pfam" id="PF00990"/>
    </source>
</evidence>
<accession>A0A918S1K1</accession>
<comment type="caution">
    <text evidence="3">The sequence shown here is derived from an EMBL/GenBank/DDBJ whole genome shotgun (WGS) entry which is preliminary data.</text>
</comment>
<feature type="transmembrane region" description="Helical" evidence="1">
    <location>
        <begin position="96"/>
        <end position="117"/>
    </location>
</feature>
<dbReference type="InterPro" id="IPR000160">
    <property type="entry name" value="GGDEF_dom"/>
</dbReference>
<keyword evidence="1" id="KW-1133">Transmembrane helix</keyword>
<name>A0A918S1K1_9GAMM</name>
<protein>
    <submittedName>
        <fullName evidence="3">GGDEF domain-containing protein</fullName>
    </submittedName>
</protein>
<keyword evidence="1" id="KW-0472">Membrane</keyword>
<gene>
    <name evidence="3" type="ORF">GCM10008090_29100</name>
</gene>
<proteinExistence type="predicted"/>
<dbReference type="InterPro" id="IPR043128">
    <property type="entry name" value="Rev_trsase/Diguanyl_cyclase"/>
</dbReference>
<reference evidence="3" key="2">
    <citation type="submission" date="2020-09" db="EMBL/GenBank/DDBJ databases">
        <authorList>
            <person name="Sun Q."/>
            <person name="Kim S."/>
        </authorList>
    </citation>
    <scope>NUCLEOTIDE SEQUENCE</scope>
    <source>
        <strain evidence="3">KCTC 12711</strain>
    </source>
</reference>
<feature type="transmembrane region" description="Helical" evidence="1">
    <location>
        <begin position="129"/>
        <end position="146"/>
    </location>
</feature>
<evidence type="ECO:0000313" key="3">
    <source>
        <dbReference type="EMBL" id="GHA17572.1"/>
    </source>
</evidence>